<dbReference type="Pfam" id="PF01812">
    <property type="entry name" value="5-FTHF_cyc-lig"/>
    <property type="match status" value="1"/>
</dbReference>
<comment type="catalytic activity">
    <reaction evidence="4 7">
        <text>(6S)-5-formyl-5,6,7,8-tetrahydrofolate + ATP = (6R)-5,10-methenyltetrahydrofolate + ADP + phosphate</text>
        <dbReference type="Rhea" id="RHEA:10488"/>
        <dbReference type="ChEBI" id="CHEBI:30616"/>
        <dbReference type="ChEBI" id="CHEBI:43474"/>
        <dbReference type="ChEBI" id="CHEBI:57455"/>
        <dbReference type="ChEBI" id="CHEBI:57457"/>
        <dbReference type="ChEBI" id="CHEBI:456216"/>
        <dbReference type="EC" id="6.3.3.2"/>
    </reaction>
</comment>
<gene>
    <name evidence="8" type="ORF">E1B28_006120</name>
</gene>
<dbReference type="GeneID" id="66075196"/>
<comment type="cofactor">
    <cofactor evidence="7">
        <name>Mg(2+)</name>
        <dbReference type="ChEBI" id="CHEBI:18420"/>
    </cofactor>
</comment>
<organism evidence="8 9">
    <name type="scientific">Marasmius oreades</name>
    <name type="common">fairy-ring Marasmius</name>
    <dbReference type="NCBI Taxonomy" id="181124"/>
    <lineage>
        <taxon>Eukaryota</taxon>
        <taxon>Fungi</taxon>
        <taxon>Dikarya</taxon>
        <taxon>Basidiomycota</taxon>
        <taxon>Agaricomycotina</taxon>
        <taxon>Agaricomycetes</taxon>
        <taxon>Agaricomycetidae</taxon>
        <taxon>Agaricales</taxon>
        <taxon>Marasmiineae</taxon>
        <taxon>Marasmiaceae</taxon>
        <taxon>Marasmius</taxon>
    </lineage>
</organism>
<accession>A0A9P7S684</accession>
<feature type="binding site" evidence="6">
    <location>
        <begin position="147"/>
        <end position="155"/>
    </location>
    <ligand>
        <name>ATP</name>
        <dbReference type="ChEBI" id="CHEBI:30616"/>
    </ligand>
</feature>
<dbReference type="EMBL" id="CM032183">
    <property type="protein sequence ID" value="KAG7095361.1"/>
    <property type="molecule type" value="Genomic_DNA"/>
</dbReference>
<dbReference type="Proteomes" id="UP001049176">
    <property type="component" value="Chromosome 3"/>
</dbReference>
<dbReference type="GO" id="GO:0035999">
    <property type="term" value="P:tetrahydrofolate interconversion"/>
    <property type="evidence" value="ECO:0007669"/>
    <property type="project" value="TreeGrafter"/>
</dbReference>
<feature type="binding site" evidence="6">
    <location>
        <begin position="8"/>
        <end position="12"/>
    </location>
    <ligand>
        <name>ATP</name>
        <dbReference type="ChEBI" id="CHEBI:30616"/>
    </ligand>
</feature>
<dbReference type="KEGG" id="more:E1B28_006120"/>
<evidence type="ECO:0000313" key="9">
    <source>
        <dbReference type="Proteomes" id="UP001049176"/>
    </source>
</evidence>
<dbReference type="NCBIfam" id="TIGR02727">
    <property type="entry name" value="MTHFS_bact"/>
    <property type="match status" value="1"/>
</dbReference>
<dbReference type="Gene3D" id="3.40.50.10420">
    <property type="entry name" value="NagB/RpiA/CoA transferase-like"/>
    <property type="match status" value="1"/>
</dbReference>
<dbReference type="PANTHER" id="PTHR23407">
    <property type="entry name" value="ATPASE INHIBITOR/5-FORMYLTETRAHYDROFOLATE CYCLO-LIGASE"/>
    <property type="match status" value="1"/>
</dbReference>
<evidence type="ECO:0000256" key="4">
    <source>
        <dbReference type="ARBA" id="ARBA00036539"/>
    </source>
</evidence>
<reference evidence="8" key="1">
    <citation type="journal article" date="2021" name="Genome Biol. Evol.">
        <title>The assembled and annotated genome of the fairy-ring fungus Marasmius oreades.</title>
        <authorList>
            <person name="Hiltunen M."/>
            <person name="Ament-Velasquez S.L."/>
            <person name="Johannesson H."/>
        </authorList>
    </citation>
    <scope>NUCLEOTIDE SEQUENCE</scope>
    <source>
        <strain evidence="8">03SP1</strain>
    </source>
</reference>
<dbReference type="AlphaFoldDB" id="A0A9P7S684"/>
<evidence type="ECO:0000256" key="7">
    <source>
        <dbReference type="RuleBase" id="RU361279"/>
    </source>
</evidence>
<dbReference type="GO" id="GO:0005524">
    <property type="term" value="F:ATP binding"/>
    <property type="evidence" value="ECO:0007669"/>
    <property type="project" value="UniProtKB-KW"/>
</dbReference>
<name>A0A9P7S684_9AGAR</name>
<evidence type="ECO:0000313" key="8">
    <source>
        <dbReference type="EMBL" id="KAG7095361.1"/>
    </source>
</evidence>
<evidence type="ECO:0000256" key="1">
    <source>
        <dbReference type="ARBA" id="ARBA00010638"/>
    </source>
</evidence>
<evidence type="ECO:0000256" key="2">
    <source>
        <dbReference type="ARBA" id="ARBA00022741"/>
    </source>
</evidence>
<comment type="caution">
    <text evidence="8">The sequence shown here is derived from an EMBL/GenBank/DDBJ whole genome shotgun (WGS) entry which is preliminary data.</text>
</comment>
<proteinExistence type="inferred from homology"/>
<keyword evidence="3 6" id="KW-0067">ATP-binding</keyword>
<dbReference type="PANTHER" id="PTHR23407:SF1">
    <property type="entry name" value="5-FORMYLTETRAHYDROFOLATE CYCLO-LIGASE"/>
    <property type="match status" value="1"/>
</dbReference>
<keyword evidence="7" id="KW-0460">Magnesium</keyword>
<comment type="similarity">
    <text evidence="1 7">Belongs to the 5-formyltetrahydrofolate cyclo-ligase family.</text>
</comment>
<dbReference type="GO" id="GO:0046872">
    <property type="term" value="F:metal ion binding"/>
    <property type="evidence" value="ECO:0007669"/>
    <property type="project" value="UniProtKB-KW"/>
</dbReference>
<dbReference type="SUPFAM" id="SSF100950">
    <property type="entry name" value="NagB/RpiA/CoA transferase-like"/>
    <property type="match status" value="1"/>
</dbReference>
<protein>
    <recommendedName>
        <fullName evidence="5 7">5-formyltetrahydrofolate cyclo-ligase</fullName>
        <ecNumber evidence="5 7">6.3.3.2</ecNumber>
    </recommendedName>
</protein>
<dbReference type="InterPro" id="IPR002698">
    <property type="entry name" value="FTHF_cligase"/>
</dbReference>
<dbReference type="GO" id="GO:0009396">
    <property type="term" value="P:folic acid-containing compound biosynthetic process"/>
    <property type="evidence" value="ECO:0007669"/>
    <property type="project" value="TreeGrafter"/>
</dbReference>
<dbReference type="RefSeq" id="XP_043011831.1">
    <property type="nucleotide sequence ID" value="XM_043150741.1"/>
</dbReference>
<keyword evidence="2 6" id="KW-0547">Nucleotide-binding</keyword>
<dbReference type="GO" id="GO:0030272">
    <property type="term" value="F:5-formyltetrahydrofolate cyclo-ligase activity"/>
    <property type="evidence" value="ECO:0007669"/>
    <property type="project" value="UniProtKB-EC"/>
</dbReference>
<sequence length="210" mass="22964">MNVVVAQKEALRKSVSSVLRTLAASSIDEQSKLVSAKVLELPHFRQSQNISCYLSMPSGELDTSDIVSEILKCGKTLFVPKIDKKTPGRMDLVRVYSNDDLNSLPSGLWGIKEPTSDFSGQPRANASDEGLDMVIVPGVAFDNSMSRLGHGKGYYDQYLSAYTVTGRPPPLLVALSLREQMMEGHSVPVDESDWKMDMVVTPNEIVSGRG</sequence>
<feature type="binding site" evidence="6">
    <location>
        <position position="60"/>
    </location>
    <ligand>
        <name>substrate</name>
    </ligand>
</feature>
<feature type="binding site" evidence="6">
    <location>
        <position position="54"/>
    </location>
    <ligand>
        <name>substrate</name>
    </ligand>
</feature>
<evidence type="ECO:0000256" key="6">
    <source>
        <dbReference type="PIRSR" id="PIRSR006806-1"/>
    </source>
</evidence>
<evidence type="ECO:0000256" key="3">
    <source>
        <dbReference type="ARBA" id="ARBA00022840"/>
    </source>
</evidence>
<dbReference type="PIRSF" id="PIRSF006806">
    <property type="entry name" value="FTHF_cligase"/>
    <property type="match status" value="1"/>
</dbReference>
<keyword evidence="9" id="KW-1185">Reference proteome</keyword>
<dbReference type="EC" id="6.3.3.2" evidence="5 7"/>
<dbReference type="InterPro" id="IPR037171">
    <property type="entry name" value="NagB/RpiA_transferase-like"/>
</dbReference>
<keyword evidence="7" id="KW-0479">Metal-binding</keyword>
<dbReference type="GO" id="GO:0005739">
    <property type="term" value="C:mitochondrion"/>
    <property type="evidence" value="ECO:0007669"/>
    <property type="project" value="TreeGrafter"/>
</dbReference>
<dbReference type="InterPro" id="IPR024185">
    <property type="entry name" value="FTHF_cligase-like_sf"/>
</dbReference>
<evidence type="ECO:0000256" key="5">
    <source>
        <dbReference type="ARBA" id="ARBA00038966"/>
    </source>
</evidence>